<dbReference type="Pfam" id="PF03323">
    <property type="entry name" value="GerA"/>
    <property type="match status" value="1"/>
</dbReference>
<evidence type="ECO:0000256" key="2">
    <source>
        <dbReference type="ARBA" id="ARBA00023136"/>
    </source>
</evidence>
<dbReference type="GO" id="GO:0016020">
    <property type="term" value="C:membrane"/>
    <property type="evidence" value="ECO:0007669"/>
    <property type="project" value="InterPro"/>
</dbReference>
<dbReference type="InterPro" id="IPR050768">
    <property type="entry name" value="UPF0353/GerABKA_families"/>
</dbReference>
<evidence type="ECO:0000256" key="1">
    <source>
        <dbReference type="ARBA" id="ARBA00005278"/>
    </source>
</evidence>
<organism evidence="5 6">
    <name type="scientific">Paenibacillus methanolicus</name>
    <dbReference type="NCBI Taxonomy" id="582686"/>
    <lineage>
        <taxon>Bacteria</taxon>
        <taxon>Bacillati</taxon>
        <taxon>Bacillota</taxon>
        <taxon>Bacilli</taxon>
        <taxon>Bacillales</taxon>
        <taxon>Paenibacillaceae</taxon>
        <taxon>Paenibacillus</taxon>
    </lineage>
</organism>
<feature type="transmembrane region" description="Helical" evidence="4">
    <location>
        <begin position="379"/>
        <end position="396"/>
    </location>
</feature>
<dbReference type="EMBL" id="VNHS01000001">
    <property type="protein sequence ID" value="TYP79063.1"/>
    <property type="molecule type" value="Genomic_DNA"/>
</dbReference>
<feature type="transmembrane region" description="Helical" evidence="4">
    <location>
        <begin position="431"/>
        <end position="454"/>
    </location>
</feature>
<reference evidence="5 6" key="1">
    <citation type="submission" date="2019-07" db="EMBL/GenBank/DDBJ databases">
        <title>Genomic Encyclopedia of Type Strains, Phase III (KMG-III): the genomes of soil and plant-associated and newly described type strains.</title>
        <authorList>
            <person name="Whitman W."/>
        </authorList>
    </citation>
    <scope>NUCLEOTIDE SEQUENCE [LARGE SCALE GENOMIC DNA]</scope>
    <source>
        <strain evidence="5 6">BL24</strain>
    </source>
</reference>
<comment type="similarity">
    <text evidence="1">Belongs to the GerABKA family.</text>
</comment>
<evidence type="ECO:0000313" key="6">
    <source>
        <dbReference type="Proteomes" id="UP000323257"/>
    </source>
</evidence>
<dbReference type="RefSeq" id="WP_342791288.1">
    <property type="nucleotide sequence ID" value="NZ_VNHS01000001.1"/>
</dbReference>
<keyword evidence="4" id="KW-0812">Transmembrane</keyword>
<evidence type="ECO:0000256" key="3">
    <source>
        <dbReference type="SAM" id="MobiDB-lite"/>
    </source>
</evidence>
<gene>
    <name evidence="5" type="ORF">BCM02_101178</name>
</gene>
<dbReference type="PANTHER" id="PTHR22550">
    <property type="entry name" value="SPORE GERMINATION PROTEIN"/>
    <property type="match status" value="1"/>
</dbReference>
<dbReference type="PIRSF" id="PIRSF005690">
    <property type="entry name" value="GerBA"/>
    <property type="match status" value="1"/>
</dbReference>
<sequence length="511" mass="56245">MTHSRIKRLISLSQQPNPPVIPIDPALQHLALSKRLYSNLQLLHEMYADCTDVVFHECRYDNQSAVLLYIDGLTNTEELDRQVLKPLVEGMLDFLNPEDMRQKLALSSTTIVHTLAEIALQAGEGSAILLVDGHEQGIALCLPSVEKRSISEPSAEPVVRGPREGFVESLRVNTSLLRKRLKSPRLKFKSMKIGRFSQTNVVLAYIEGIASPSLLDEVEKRLSQINVEGLLDTAILEEYLETNKYSPFPQLLASERPDLVTANLLEGRVGIIAEGSPFVLIAPVSVFSFFQSSEDYYQRFMYGTALRWLRYFFAFIALLGPSLYVSILSFHQEMIPSTLMLSVAQSRDQIPFPAFVEALLMEITFEGLREAGTRLPKQVGAAVSIVGALVIGQAAIQSGIVSAPMVMVVAMTGIASFMIPNHAFGISVRLLRFPIMFFAACFGLLGVILAVLLINNHLLSLRSLGEPYFEPIAPFKRAGLQDVLGRAPYQARDASGEASGTGDAPAPQVDK</sequence>
<name>A0A5S5CJ72_9BACL</name>
<dbReference type="AlphaFoldDB" id="A0A5S5CJ72"/>
<keyword evidence="2 4" id="KW-0472">Membrane</keyword>
<feature type="transmembrane region" description="Helical" evidence="4">
    <location>
        <begin position="308"/>
        <end position="330"/>
    </location>
</feature>
<dbReference type="PANTHER" id="PTHR22550:SF5">
    <property type="entry name" value="LEUCINE ZIPPER PROTEIN 4"/>
    <property type="match status" value="1"/>
</dbReference>
<feature type="region of interest" description="Disordered" evidence="3">
    <location>
        <begin position="490"/>
        <end position="511"/>
    </location>
</feature>
<accession>A0A5S5CJ72</accession>
<feature type="transmembrane region" description="Helical" evidence="4">
    <location>
        <begin position="402"/>
        <end position="419"/>
    </location>
</feature>
<evidence type="ECO:0000256" key="4">
    <source>
        <dbReference type="SAM" id="Phobius"/>
    </source>
</evidence>
<dbReference type="Proteomes" id="UP000323257">
    <property type="component" value="Unassembled WGS sequence"/>
</dbReference>
<proteinExistence type="inferred from homology"/>
<evidence type="ECO:0000313" key="5">
    <source>
        <dbReference type="EMBL" id="TYP79063.1"/>
    </source>
</evidence>
<comment type="caution">
    <text evidence="5">The sequence shown here is derived from an EMBL/GenBank/DDBJ whole genome shotgun (WGS) entry which is preliminary data.</text>
</comment>
<dbReference type="InterPro" id="IPR004995">
    <property type="entry name" value="Spore_Ger"/>
</dbReference>
<keyword evidence="4" id="KW-1133">Transmembrane helix</keyword>
<dbReference type="GO" id="GO:0009847">
    <property type="term" value="P:spore germination"/>
    <property type="evidence" value="ECO:0007669"/>
    <property type="project" value="InterPro"/>
</dbReference>
<keyword evidence="6" id="KW-1185">Reference proteome</keyword>
<protein>
    <submittedName>
        <fullName evidence="5">Spore germination protein KA</fullName>
    </submittedName>
</protein>